<dbReference type="GO" id="GO:0051225">
    <property type="term" value="P:spindle assembly"/>
    <property type="evidence" value="ECO:0007669"/>
    <property type="project" value="InterPro"/>
</dbReference>
<dbReference type="PRINTS" id="PR02088">
    <property type="entry name" value="HAUSAUGMINL2"/>
</dbReference>
<accession>A0AAV6FYX8</accession>
<gene>
    <name evidence="2" type="ORF">AALO_G00237500</name>
</gene>
<dbReference type="GO" id="GO:1990498">
    <property type="term" value="C:mitotic spindle microtubule"/>
    <property type="evidence" value="ECO:0007669"/>
    <property type="project" value="TreeGrafter"/>
</dbReference>
<dbReference type="GO" id="GO:0007020">
    <property type="term" value="P:microtubule nucleation"/>
    <property type="evidence" value="ECO:0007669"/>
    <property type="project" value="TreeGrafter"/>
</dbReference>
<dbReference type="GO" id="GO:0007098">
    <property type="term" value="P:centrosome cycle"/>
    <property type="evidence" value="ECO:0007669"/>
    <property type="project" value="InterPro"/>
</dbReference>
<dbReference type="Proteomes" id="UP000823561">
    <property type="component" value="Chromosome 18"/>
</dbReference>
<name>A0AAV6FYX8_9TELE</name>
<dbReference type="InterPro" id="IPR026242">
    <property type="entry name" value="HAUS2_metazoa"/>
</dbReference>
<proteinExistence type="predicted"/>
<dbReference type="PANTHER" id="PTHR16039">
    <property type="entry name" value="HAUS AUGMIN-LIKE COMPLEX SUBUNIT 2"/>
    <property type="match status" value="1"/>
</dbReference>
<dbReference type="PANTHER" id="PTHR16039:SF1">
    <property type="entry name" value="HAUS AUGMIN-LIKE COMPLEX SUBUNIT 2"/>
    <property type="match status" value="1"/>
</dbReference>
<keyword evidence="3" id="KW-1185">Reference proteome</keyword>
<feature type="region of interest" description="Disordered" evidence="1">
    <location>
        <begin position="187"/>
        <end position="206"/>
    </location>
</feature>
<sequence>MSAGDTSTVSAEGQLLESYITSGFLTQEEIDGVRKQDVFSSNLYNVVKLNEIQRESDERAFQLELLKLDKEFADVSHNHYLNPRIDDLQKFNSHLQRLLQEHISLKKRLMNPRADQSLPIHADMHKDVVELISMVTDFIENLDLKIKTVQSIPNTQEDINKLNMGMAQLLTLVKEVESLHQQVLQWREKHQGTSTEKQGPEDGWTR</sequence>
<dbReference type="AlphaFoldDB" id="A0AAV6FYX8"/>
<protein>
    <submittedName>
        <fullName evidence="2">Uncharacterized protein</fullName>
    </submittedName>
</protein>
<dbReference type="GO" id="GO:0070652">
    <property type="term" value="C:HAUS complex"/>
    <property type="evidence" value="ECO:0007669"/>
    <property type="project" value="InterPro"/>
</dbReference>
<evidence type="ECO:0000313" key="3">
    <source>
        <dbReference type="Proteomes" id="UP000823561"/>
    </source>
</evidence>
<dbReference type="GO" id="GO:0005813">
    <property type="term" value="C:centrosome"/>
    <property type="evidence" value="ECO:0007669"/>
    <property type="project" value="TreeGrafter"/>
</dbReference>
<dbReference type="InterPro" id="IPR028346">
    <property type="entry name" value="HAUS2"/>
</dbReference>
<dbReference type="Pfam" id="PF15003">
    <property type="entry name" value="HAUS2"/>
    <property type="match status" value="1"/>
</dbReference>
<reference evidence="2" key="1">
    <citation type="submission" date="2020-10" db="EMBL/GenBank/DDBJ databases">
        <title>Chromosome-scale genome assembly of the Allis shad, Alosa alosa.</title>
        <authorList>
            <person name="Margot Z."/>
            <person name="Christophe K."/>
            <person name="Cabau C."/>
            <person name="Louis A."/>
            <person name="Berthelot C."/>
            <person name="Parey E."/>
            <person name="Roest Crollius H."/>
            <person name="Montfort J."/>
            <person name="Robinson-Rechavi M."/>
            <person name="Bucao C."/>
            <person name="Bouchez O."/>
            <person name="Gislard M."/>
            <person name="Lluch J."/>
            <person name="Milhes M."/>
            <person name="Lampietro C."/>
            <person name="Lopez Roques C."/>
            <person name="Donnadieu C."/>
            <person name="Braasch I."/>
            <person name="Desvignes T."/>
            <person name="Postlethwait J."/>
            <person name="Bobe J."/>
            <person name="Guiguen Y."/>
        </authorList>
    </citation>
    <scope>NUCLEOTIDE SEQUENCE</scope>
    <source>
        <strain evidence="2">M-15738</strain>
        <tissue evidence="2">Blood</tissue>
    </source>
</reference>
<evidence type="ECO:0000256" key="1">
    <source>
        <dbReference type="SAM" id="MobiDB-lite"/>
    </source>
</evidence>
<comment type="caution">
    <text evidence="2">The sequence shown here is derived from an EMBL/GenBank/DDBJ whole genome shotgun (WGS) entry which is preliminary data.</text>
</comment>
<organism evidence="2 3">
    <name type="scientific">Alosa alosa</name>
    <name type="common">allis shad</name>
    <dbReference type="NCBI Taxonomy" id="278164"/>
    <lineage>
        <taxon>Eukaryota</taxon>
        <taxon>Metazoa</taxon>
        <taxon>Chordata</taxon>
        <taxon>Craniata</taxon>
        <taxon>Vertebrata</taxon>
        <taxon>Euteleostomi</taxon>
        <taxon>Actinopterygii</taxon>
        <taxon>Neopterygii</taxon>
        <taxon>Teleostei</taxon>
        <taxon>Clupei</taxon>
        <taxon>Clupeiformes</taxon>
        <taxon>Clupeoidei</taxon>
        <taxon>Clupeidae</taxon>
        <taxon>Alosa</taxon>
    </lineage>
</organism>
<dbReference type="EMBL" id="JADWDJ010000018">
    <property type="protein sequence ID" value="KAG5266896.1"/>
    <property type="molecule type" value="Genomic_DNA"/>
</dbReference>
<evidence type="ECO:0000313" key="2">
    <source>
        <dbReference type="EMBL" id="KAG5266896.1"/>
    </source>
</evidence>